<dbReference type="Proteomes" id="UP000184001">
    <property type="component" value="Unassembled WGS sequence"/>
</dbReference>
<organism evidence="5 6">
    <name type="scientific">Halodesulfovibrio aestuarii</name>
    <dbReference type="NCBI Taxonomy" id="126333"/>
    <lineage>
        <taxon>Bacteria</taxon>
        <taxon>Pseudomonadati</taxon>
        <taxon>Thermodesulfobacteriota</taxon>
        <taxon>Desulfovibrionia</taxon>
        <taxon>Desulfovibrionales</taxon>
        <taxon>Desulfovibrionaceae</taxon>
        <taxon>Halodesulfovibrio</taxon>
    </lineage>
</organism>
<dbReference type="RefSeq" id="WP_020002008.1">
    <property type="nucleotide sequence ID" value="NZ_CP192217.1"/>
</dbReference>
<dbReference type="Pfam" id="PF00011">
    <property type="entry name" value="HSP20"/>
    <property type="match status" value="1"/>
</dbReference>
<evidence type="ECO:0000313" key="4">
    <source>
        <dbReference type="EMBL" id="MEZ6853049.1"/>
    </source>
</evidence>
<evidence type="ECO:0000313" key="7">
    <source>
        <dbReference type="Proteomes" id="UP001568358"/>
    </source>
</evidence>
<evidence type="ECO:0000256" key="1">
    <source>
        <dbReference type="PROSITE-ProRule" id="PRU00285"/>
    </source>
</evidence>
<comment type="caution">
    <text evidence="5">The sequence shown here is derived from an EMBL/GenBank/DDBJ whole genome shotgun (WGS) entry which is preliminary data.</text>
</comment>
<dbReference type="CDD" id="cd06464">
    <property type="entry name" value="ACD_sHsps-like"/>
    <property type="match status" value="1"/>
</dbReference>
<evidence type="ECO:0000313" key="5">
    <source>
        <dbReference type="EMBL" id="SHI75771.1"/>
    </source>
</evidence>
<dbReference type="SUPFAM" id="SSF49764">
    <property type="entry name" value="HSP20-like chaperones"/>
    <property type="match status" value="1"/>
</dbReference>
<comment type="similarity">
    <text evidence="1 2">Belongs to the small heat shock protein (HSP20) family.</text>
</comment>
<reference evidence="4 7" key="2">
    <citation type="submission" date="2024-07" db="EMBL/GenBank/DDBJ databases">
        <title>Active virus-host system and metabolic interactions in a Lokiarchaeon culture.</title>
        <authorList>
            <person name="Ponce Toledo R.I."/>
            <person name="Rodrigues Oliveira T."/>
            <person name="Schleper C."/>
        </authorList>
    </citation>
    <scope>NUCLEOTIDE SEQUENCE [LARGE SCALE GENOMIC DNA]</scope>
    <source>
        <strain evidence="4 7">B35</strain>
    </source>
</reference>
<dbReference type="Gene3D" id="2.60.40.790">
    <property type="match status" value="1"/>
</dbReference>
<keyword evidence="7" id="KW-1185">Reference proteome</keyword>
<protein>
    <submittedName>
        <fullName evidence="5">HSP20 family protein</fullName>
    </submittedName>
    <submittedName>
        <fullName evidence="4">Hsp20/alpha crystallin family protein</fullName>
    </submittedName>
</protein>
<sequence>MPNLKSWRNQQLQRLKLDSDRMFNQICSEFGLPSVCQPLMDTELRLIETDEGYRLEAELPGVTEENLELSIDGAYLTLRCVYSEKCEGTESSGSFESQLRLPCKVRLEDVDASLEDGKLIINLPSCNIPQRRTIPITRGDKKE</sequence>
<reference evidence="5 6" key="1">
    <citation type="submission" date="2016-11" db="EMBL/GenBank/DDBJ databases">
        <authorList>
            <person name="Varghese N."/>
            <person name="Submissions S."/>
        </authorList>
    </citation>
    <scope>NUCLEOTIDE SEQUENCE [LARGE SCALE GENOMIC DNA]</scope>
    <source>
        <strain evidence="5 6">DSM 17919</strain>
    </source>
</reference>
<evidence type="ECO:0000313" key="6">
    <source>
        <dbReference type="Proteomes" id="UP000184001"/>
    </source>
</evidence>
<gene>
    <name evidence="4" type="ORF">AB2Z07_05810</name>
    <name evidence="5" type="ORF">SAMN05660830_00889</name>
</gene>
<dbReference type="EMBL" id="FQZR01000002">
    <property type="protein sequence ID" value="SHI75771.1"/>
    <property type="molecule type" value="Genomic_DNA"/>
</dbReference>
<dbReference type="Proteomes" id="UP001568358">
    <property type="component" value="Unassembled WGS sequence"/>
</dbReference>
<evidence type="ECO:0000259" key="3">
    <source>
        <dbReference type="PROSITE" id="PS01031"/>
    </source>
</evidence>
<proteinExistence type="inferred from homology"/>
<dbReference type="InterPro" id="IPR008978">
    <property type="entry name" value="HSP20-like_chaperone"/>
</dbReference>
<evidence type="ECO:0000256" key="2">
    <source>
        <dbReference type="RuleBase" id="RU003616"/>
    </source>
</evidence>
<dbReference type="PROSITE" id="PS01031">
    <property type="entry name" value="SHSP"/>
    <property type="match status" value="1"/>
</dbReference>
<feature type="domain" description="SHSP" evidence="3">
    <location>
        <begin position="35"/>
        <end position="139"/>
    </location>
</feature>
<dbReference type="EMBL" id="JBFSOO010000003">
    <property type="protein sequence ID" value="MEZ6853049.1"/>
    <property type="molecule type" value="Genomic_DNA"/>
</dbReference>
<dbReference type="InterPro" id="IPR002068">
    <property type="entry name" value="A-crystallin/Hsp20_dom"/>
</dbReference>
<dbReference type="AlphaFoldDB" id="A0A8G2C845"/>
<name>A0A8G2C845_9BACT</name>
<accession>A0A8G2C845</accession>